<gene>
    <name evidence="2" type="ORF">CK820_G0053874</name>
</gene>
<protein>
    <submittedName>
        <fullName evidence="2">PDZD9 isoform 2</fullName>
    </submittedName>
</protein>
<dbReference type="AlphaFoldDB" id="A0A2J8IR93"/>
<comment type="caution">
    <text evidence="2">The sequence shown here is derived from an EMBL/GenBank/DDBJ whole genome shotgun (WGS) entry which is preliminary data.</text>
</comment>
<accession>A0A2J8IR93</accession>
<feature type="region of interest" description="Disordered" evidence="1">
    <location>
        <begin position="1"/>
        <end position="26"/>
    </location>
</feature>
<dbReference type="InterPro" id="IPR039179">
    <property type="entry name" value="PDZD9"/>
</dbReference>
<evidence type="ECO:0000313" key="3">
    <source>
        <dbReference type="Proteomes" id="UP000236370"/>
    </source>
</evidence>
<evidence type="ECO:0000256" key="1">
    <source>
        <dbReference type="SAM" id="MobiDB-lite"/>
    </source>
</evidence>
<reference evidence="2 3" key="1">
    <citation type="submission" date="2017-12" db="EMBL/GenBank/DDBJ databases">
        <title>High-resolution comparative analysis of great ape genomes.</title>
        <authorList>
            <person name="Pollen A."/>
            <person name="Hastie A."/>
            <person name="Hormozdiari F."/>
            <person name="Dougherty M."/>
            <person name="Liu R."/>
            <person name="Chaisson M."/>
            <person name="Hoppe E."/>
            <person name="Hill C."/>
            <person name="Pang A."/>
            <person name="Hillier L."/>
            <person name="Baker C."/>
            <person name="Armstrong J."/>
            <person name="Shendure J."/>
            <person name="Paten B."/>
            <person name="Wilson R."/>
            <person name="Chao H."/>
            <person name="Schneider V."/>
            <person name="Ventura M."/>
            <person name="Kronenberg Z."/>
            <person name="Murali S."/>
            <person name="Gordon D."/>
            <person name="Cantsilieris S."/>
            <person name="Munson K."/>
            <person name="Nelson B."/>
            <person name="Raja A."/>
            <person name="Underwood J."/>
            <person name="Diekhans M."/>
            <person name="Fiddes I."/>
            <person name="Haussler D."/>
            <person name="Eichler E."/>
        </authorList>
    </citation>
    <scope>NUCLEOTIDE SEQUENCE [LARGE SCALE GENOMIC DNA]</scope>
    <source>
        <strain evidence="2">Yerkes chimp pedigree #C0471</strain>
    </source>
</reference>
<name>A0A2J8IR93_PANTR</name>
<dbReference type="SUPFAM" id="SSF50156">
    <property type="entry name" value="PDZ domain-like"/>
    <property type="match status" value="1"/>
</dbReference>
<organism evidence="2 3">
    <name type="scientific">Pan troglodytes</name>
    <name type="common">Chimpanzee</name>
    <dbReference type="NCBI Taxonomy" id="9598"/>
    <lineage>
        <taxon>Eukaryota</taxon>
        <taxon>Metazoa</taxon>
        <taxon>Chordata</taxon>
        <taxon>Craniata</taxon>
        <taxon>Vertebrata</taxon>
        <taxon>Euteleostomi</taxon>
        <taxon>Mammalia</taxon>
        <taxon>Eutheria</taxon>
        <taxon>Euarchontoglires</taxon>
        <taxon>Primates</taxon>
        <taxon>Haplorrhini</taxon>
        <taxon>Catarrhini</taxon>
        <taxon>Hominidae</taxon>
        <taxon>Pan</taxon>
    </lineage>
</organism>
<dbReference type="PANTHER" id="PTHR22698:SF1">
    <property type="entry name" value="PDZ DOMAIN-CONTAINING PROTEIN 9"/>
    <property type="match status" value="1"/>
</dbReference>
<feature type="compositionally biased region" description="Polar residues" evidence="1">
    <location>
        <begin position="17"/>
        <end position="26"/>
    </location>
</feature>
<dbReference type="InterPro" id="IPR036034">
    <property type="entry name" value="PDZ_sf"/>
</dbReference>
<proteinExistence type="predicted"/>
<dbReference type="PANTHER" id="PTHR22698">
    <property type="entry name" value="PDZ DOMAIN-CONTAINING PROTEIN 9"/>
    <property type="match status" value="1"/>
</dbReference>
<feature type="compositionally biased region" description="Basic residues" evidence="1">
    <location>
        <begin position="1"/>
        <end position="10"/>
    </location>
</feature>
<evidence type="ECO:0000313" key="2">
    <source>
        <dbReference type="EMBL" id="PNI13042.1"/>
    </source>
</evidence>
<dbReference type="Proteomes" id="UP000236370">
    <property type="component" value="Unassembled WGS sequence"/>
</dbReference>
<dbReference type="Gene3D" id="2.30.42.10">
    <property type="match status" value="1"/>
</dbReference>
<sequence length="97" mass="10505">MQKASHKNKKERGVSNKVKTSVHNLSKTQQTKLTVGSLGLGLIIIQHGPYLQITHLIRKGAAANDGKLQPGCTGSLAGEASGNLQSWQKVKRKEVMF</sequence>
<dbReference type="EMBL" id="NBAG03000621">
    <property type="protein sequence ID" value="PNI13042.1"/>
    <property type="molecule type" value="Genomic_DNA"/>
</dbReference>